<dbReference type="PANTHER" id="PTHR14795">
    <property type="entry name" value="HELICASE RELATED"/>
    <property type="match status" value="1"/>
</dbReference>
<evidence type="ECO:0000256" key="1">
    <source>
        <dbReference type="SAM" id="Phobius"/>
    </source>
</evidence>
<dbReference type="Pfam" id="PF24384">
    <property type="entry name" value="Ig_TMM62"/>
    <property type="match status" value="1"/>
</dbReference>
<dbReference type="InterPro" id="IPR056230">
    <property type="entry name" value="TMEM62_C"/>
</dbReference>
<evidence type="ECO:0000259" key="3">
    <source>
        <dbReference type="Pfam" id="PF00149"/>
    </source>
</evidence>
<evidence type="ECO:0000259" key="4">
    <source>
        <dbReference type="Pfam" id="PF24384"/>
    </source>
</evidence>
<organism evidence="6 7">
    <name type="scientific">Pelobates cultripes</name>
    <name type="common">Western spadefoot toad</name>
    <dbReference type="NCBI Taxonomy" id="61616"/>
    <lineage>
        <taxon>Eukaryota</taxon>
        <taxon>Metazoa</taxon>
        <taxon>Chordata</taxon>
        <taxon>Craniata</taxon>
        <taxon>Vertebrata</taxon>
        <taxon>Euteleostomi</taxon>
        <taxon>Amphibia</taxon>
        <taxon>Batrachia</taxon>
        <taxon>Anura</taxon>
        <taxon>Pelobatoidea</taxon>
        <taxon>Pelobatidae</taxon>
        <taxon>Pelobates</taxon>
    </lineage>
</organism>
<dbReference type="Pfam" id="PF00149">
    <property type="entry name" value="Metallophos"/>
    <property type="match status" value="1"/>
</dbReference>
<dbReference type="InterPro" id="IPR004843">
    <property type="entry name" value="Calcineurin-like_PHP"/>
</dbReference>
<keyword evidence="1" id="KW-1133">Transmembrane helix</keyword>
<protein>
    <submittedName>
        <fullName evidence="6">Transmembrane 62</fullName>
    </submittedName>
</protein>
<accession>A0AAD1WY02</accession>
<keyword evidence="7" id="KW-1185">Reference proteome</keyword>
<gene>
    <name evidence="6" type="ORF">PECUL_23A028748</name>
</gene>
<evidence type="ECO:0000259" key="5">
    <source>
        <dbReference type="Pfam" id="PF24394"/>
    </source>
</evidence>
<feature type="signal peptide" evidence="2">
    <location>
        <begin position="1"/>
        <end position="20"/>
    </location>
</feature>
<feature type="domain" description="Calcineurin-like phosphoesterase" evidence="3">
    <location>
        <begin position="54"/>
        <end position="186"/>
    </location>
</feature>
<feature type="transmembrane region" description="Helical" evidence="1">
    <location>
        <begin position="425"/>
        <end position="446"/>
    </location>
</feature>
<feature type="domain" description="TMEM62 C-terminal" evidence="5">
    <location>
        <begin position="432"/>
        <end position="559"/>
    </location>
</feature>
<feature type="transmembrane region" description="Helical" evidence="1">
    <location>
        <begin position="595"/>
        <end position="614"/>
    </location>
</feature>
<dbReference type="PANTHER" id="PTHR14795:SF0">
    <property type="entry name" value="TRANSMEMBRANE PROTEIN 62"/>
    <property type="match status" value="1"/>
</dbReference>
<proteinExistence type="predicted"/>
<dbReference type="Gene3D" id="3.60.21.10">
    <property type="match status" value="1"/>
</dbReference>
<evidence type="ECO:0000256" key="2">
    <source>
        <dbReference type="SAM" id="SignalP"/>
    </source>
</evidence>
<dbReference type="InterPro" id="IPR056229">
    <property type="entry name" value="Ig_TMM62"/>
</dbReference>
<dbReference type="SUPFAM" id="SSF56300">
    <property type="entry name" value="Metallo-dependent phosphatases"/>
    <property type="match status" value="1"/>
</dbReference>
<dbReference type="CDD" id="cd07401">
    <property type="entry name" value="MPP_TMEM62_N"/>
    <property type="match status" value="1"/>
</dbReference>
<dbReference type="AlphaFoldDB" id="A0AAD1WY02"/>
<feature type="chain" id="PRO_5042137087" evidence="2">
    <location>
        <begin position="21"/>
        <end position="640"/>
    </location>
</feature>
<feature type="transmembrane region" description="Helical" evidence="1">
    <location>
        <begin position="568"/>
        <end position="589"/>
    </location>
</feature>
<dbReference type="GO" id="GO:0016787">
    <property type="term" value="F:hydrolase activity"/>
    <property type="evidence" value="ECO:0007669"/>
    <property type="project" value="InterPro"/>
</dbReference>
<dbReference type="InterPro" id="IPR029052">
    <property type="entry name" value="Metallo-depent_PP-like"/>
</dbReference>
<keyword evidence="1" id="KW-0472">Membrane</keyword>
<keyword evidence="2" id="KW-0732">Signal</keyword>
<keyword evidence="1 6" id="KW-0812">Transmembrane</keyword>
<reference evidence="6" key="1">
    <citation type="submission" date="2022-03" db="EMBL/GenBank/DDBJ databases">
        <authorList>
            <person name="Alioto T."/>
            <person name="Alioto T."/>
            <person name="Gomez Garrido J."/>
        </authorList>
    </citation>
    <scope>NUCLEOTIDE SEQUENCE</scope>
</reference>
<evidence type="ECO:0000313" key="6">
    <source>
        <dbReference type="EMBL" id="CAH2328511.1"/>
    </source>
</evidence>
<sequence length="640" mass="72755">MMLKVAGGFLLVVLLALALGKYSSSGRRAQLQRRHEGDRGPAPGKDLDNIFWAVQITDIHISMFLDPTRSSEFETFCKESLPVISPALVLATGDLTDAKTKDKLGSDQFEVEWQIYQSAVKKSQILENTKWIDIRGNHDSFNIAELTSLKNYYRKYSSWKKEGSFHYVHRTPFGNYSFICVDATLNPGPKRPYNFFGIVDTQQMHKISVLAMESIHSNQSVWFGHYPTSTIVSSSPGIRSVMSTAVAYMCGHLHNLGGLAPALHSQHQKGTLELELGDWKINRRYRIFAFDHDLFSFIDMTYEEWPAILITNPKSLLYSNPAQEPLKRIGRSTHIRVLAFSTHPITSVKVSIDKVMMGEAGHVSGPLYILEWNPADYHTGIHEIKVQVEDAADHRQTRRHLFSLEDDVSLSFKWLPTFILLVDHYVLGQVLFILAVLGQLLVLLIFRCKKRPILKGPPGFFALTSFSMHVMAKTNTFFYPAFLLILYTALGPWFIGEIIDGHVGACFAFGVIVNGHFLQGSLTYIVGIMQMAFFNVPMMAYMCWCLLVRCRGQGFSSHLRYSRKIVSLPIHFVMFLLFAWQVYSCVFLMLTYGSLAAFLSPMKLWLVVAVLFLYRKLWMFNSPQLKAYAIELKSCQSSRL</sequence>
<dbReference type="Proteomes" id="UP001295444">
    <property type="component" value="Chromosome 13"/>
</dbReference>
<feature type="transmembrane region" description="Helical" evidence="1">
    <location>
        <begin position="524"/>
        <end position="547"/>
    </location>
</feature>
<evidence type="ECO:0000313" key="7">
    <source>
        <dbReference type="Proteomes" id="UP001295444"/>
    </source>
</evidence>
<dbReference type="InterPro" id="IPR041871">
    <property type="entry name" value="MPP_TMEM62"/>
</dbReference>
<feature type="domain" description="TMEM62 Ig-like" evidence="4">
    <location>
        <begin position="304"/>
        <end position="405"/>
    </location>
</feature>
<name>A0AAD1WY02_PELCU</name>
<dbReference type="EMBL" id="OW240924">
    <property type="protein sequence ID" value="CAH2328511.1"/>
    <property type="molecule type" value="Genomic_DNA"/>
</dbReference>
<dbReference type="Pfam" id="PF24394">
    <property type="entry name" value="TMEM62_C"/>
    <property type="match status" value="1"/>
</dbReference>
<feature type="transmembrane region" description="Helical" evidence="1">
    <location>
        <begin position="477"/>
        <end position="495"/>
    </location>
</feature>